<dbReference type="Proteomes" id="UP000652761">
    <property type="component" value="Unassembled WGS sequence"/>
</dbReference>
<keyword evidence="1" id="KW-1133">Transmembrane helix</keyword>
<name>A0A843TGB5_COLES</name>
<dbReference type="EMBL" id="NMUH01000001">
    <property type="protein sequence ID" value="MQL67739.1"/>
    <property type="molecule type" value="Genomic_DNA"/>
</dbReference>
<evidence type="ECO:0000313" key="4">
    <source>
        <dbReference type="Proteomes" id="UP000652761"/>
    </source>
</evidence>
<protein>
    <submittedName>
        <fullName evidence="3">Uncharacterized protein</fullName>
    </submittedName>
</protein>
<feature type="chain" id="PRO_5032834007" evidence="2">
    <location>
        <begin position="20"/>
        <end position="175"/>
    </location>
</feature>
<keyword evidence="2" id="KW-0732">Signal</keyword>
<reference evidence="3" key="1">
    <citation type="submission" date="2017-07" db="EMBL/GenBank/DDBJ databases">
        <title>Taro Niue Genome Assembly and Annotation.</title>
        <authorList>
            <person name="Atibalentja N."/>
            <person name="Keating K."/>
            <person name="Fields C.J."/>
        </authorList>
    </citation>
    <scope>NUCLEOTIDE SEQUENCE</scope>
    <source>
        <strain evidence="3">Niue_2</strain>
        <tissue evidence="3">Leaf</tissue>
    </source>
</reference>
<keyword evidence="1" id="KW-0812">Transmembrane</keyword>
<feature type="transmembrane region" description="Helical" evidence="1">
    <location>
        <begin position="83"/>
        <end position="108"/>
    </location>
</feature>
<feature type="signal peptide" evidence="2">
    <location>
        <begin position="1"/>
        <end position="19"/>
    </location>
</feature>
<keyword evidence="1" id="KW-0472">Membrane</keyword>
<feature type="non-terminal residue" evidence="3">
    <location>
        <position position="1"/>
    </location>
</feature>
<comment type="caution">
    <text evidence="3">The sequence shown here is derived from an EMBL/GenBank/DDBJ whole genome shotgun (WGS) entry which is preliminary data.</text>
</comment>
<gene>
    <name evidence="3" type="ORF">Taro_000016</name>
</gene>
<evidence type="ECO:0000313" key="3">
    <source>
        <dbReference type="EMBL" id="MQL67739.1"/>
    </source>
</evidence>
<evidence type="ECO:0000256" key="2">
    <source>
        <dbReference type="SAM" id="SignalP"/>
    </source>
</evidence>
<feature type="transmembrane region" description="Helical" evidence="1">
    <location>
        <begin position="114"/>
        <end position="138"/>
    </location>
</feature>
<dbReference type="AlphaFoldDB" id="A0A843TGB5"/>
<sequence>WFPLCGFSWGAWCTHPTAGSVTRSLVLFVVAPECVVPCPRSVSMVQGGSACGPSTLWRSEVAVPVLLRCSMSSFVSAGMCRGFASALCCSGPTPVAGGGVALVVFAYVDSTGSAGVMFGLTRVVVEAFLALLLCRVVLLPILLKFLLLWLVFGSVGGGASFGGPWRGSGRSSRYN</sequence>
<evidence type="ECO:0000256" key="1">
    <source>
        <dbReference type="SAM" id="Phobius"/>
    </source>
</evidence>
<organism evidence="3 4">
    <name type="scientific">Colocasia esculenta</name>
    <name type="common">Wild taro</name>
    <name type="synonym">Arum esculentum</name>
    <dbReference type="NCBI Taxonomy" id="4460"/>
    <lineage>
        <taxon>Eukaryota</taxon>
        <taxon>Viridiplantae</taxon>
        <taxon>Streptophyta</taxon>
        <taxon>Embryophyta</taxon>
        <taxon>Tracheophyta</taxon>
        <taxon>Spermatophyta</taxon>
        <taxon>Magnoliopsida</taxon>
        <taxon>Liliopsida</taxon>
        <taxon>Araceae</taxon>
        <taxon>Aroideae</taxon>
        <taxon>Colocasieae</taxon>
        <taxon>Colocasia</taxon>
    </lineage>
</organism>
<proteinExistence type="predicted"/>
<feature type="transmembrane region" description="Helical" evidence="1">
    <location>
        <begin position="145"/>
        <end position="165"/>
    </location>
</feature>
<keyword evidence="4" id="KW-1185">Reference proteome</keyword>
<accession>A0A843TGB5</accession>